<feature type="signal peptide" evidence="1">
    <location>
        <begin position="1"/>
        <end position="33"/>
    </location>
</feature>
<dbReference type="Proteomes" id="UP000664288">
    <property type="component" value="Unassembled WGS sequence"/>
</dbReference>
<proteinExistence type="predicted"/>
<evidence type="ECO:0000256" key="1">
    <source>
        <dbReference type="SAM" id="SignalP"/>
    </source>
</evidence>
<protein>
    <recommendedName>
        <fullName evidence="4">YaiO family outer membrane beta-barrel protein</fullName>
    </recommendedName>
</protein>
<evidence type="ECO:0000313" key="2">
    <source>
        <dbReference type="EMBL" id="MBO0904466.1"/>
    </source>
</evidence>
<sequence>MARRAKYRPACRFAAPACLALAILVAVPQAARAGAWTLPAGRGEVIATGIWSRADAAFAAGAGSLPSDFGKGAASLFVQHGWTDRLTVFSKIEVARESDGVSGYERSGVSELLGGARLRLFKHGGFVAAAELAGGFAPGDGPLLAAARTTLEPRVAAGYGFELAGLPGFVDAEAAYRLRTGGDASDELRLDVTAGLRAWRRWLFLARSNSTLAVSGTGAAAPYAYHKLQGSVVFDVADRWSIEAGLFTTIAGSNAPKERGLVTALWYRY</sequence>
<dbReference type="EMBL" id="JAFMPY010000012">
    <property type="protein sequence ID" value="MBO0904466.1"/>
    <property type="molecule type" value="Genomic_DNA"/>
</dbReference>
<keyword evidence="3" id="KW-1185">Reference proteome</keyword>
<evidence type="ECO:0008006" key="4">
    <source>
        <dbReference type="Google" id="ProtNLM"/>
    </source>
</evidence>
<gene>
    <name evidence="2" type="ORF">J1C47_12520</name>
</gene>
<name>A0ABS3J7A2_9HYPH</name>
<dbReference type="RefSeq" id="WP_207351108.1">
    <property type="nucleotide sequence ID" value="NZ_JAFMPY010000012.1"/>
</dbReference>
<organism evidence="2 3">
    <name type="scientific">Jiella sonneratiae</name>
    <dbReference type="NCBI Taxonomy" id="2816856"/>
    <lineage>
        <taxon>Bacteria</taxon>
        <taxon>Pseudomonadati</taxon>
        <taxon>Pseudomonadota</taxon>
        <taxon>Alphaproteobacteria</taxon>
        <taxon>Hyphomicrobiales</taxon>
        <taxon>Aurantimonadaceae</taxon>
        <taxon>Jiella</taxon>
    </lineage>
</organism>
<accession>A0ABS3J7A2</accession>
<keyword evidence="1" id="KW-0732">Signal</keyword>
<evidence type="ECO:0000313" key="3">
    <source>
        <dbReference type="Proteomes" id="UP000664288"/>
    </source>
</evidence>
<comment type="caution">
    <text evidence="2">The sequence shown here is derived from an EMBL/GenBank/DDBJ whole genome shotgun (WGS) entry which is preliminary data.</text>
</comment>
<reference evidence="2 3" key="1">
    <citation type="submission" date="2021-03" db="EMBL/GenBank/DDBJ databases">
        <title>Whole genome sequence of Jiella sp. MQZ13P-4.</title>
        <authorList>
            <person name="Tuo L."/>
        </authorList>
    </citation>
    <scope>NUCLEOTIDE SEQUENCE [LARGE SCALE GENOMIC DNA]</scope>
    <source>
        <strain evidence="2 3">MQZ13P-4</strain>
    </source>
</reference>
<feature type="chain" id="PRO_5046346865" description="YaiO family outer membrane beta-barrel protein" evidence="1">
    <location>
        <begin position="34"/>
        <end position="269"/>
    </location>
</feature>